<name>A0A816XZX3_9BILA</name>
<evidence type="ECO:0000313" key="3">
    <source>
        <dbReference type="EMBL" id="CAF2151056.1"/>
    </source>
</evidence>
<evidence type="ECO:0000313" key="4">
    <source>
        <dbReference type="EMBL" id="CAF2156175.1"/>
    </source>
</evidence>
<proteinExistence type="predicted"/>
<gene>
    <name evidence="1" type="ORF">CJN711_LOCUS2483</name>
    <name evidence="2" type="ORF">KQP761_LOCUS4110</name>
    <name evidence="5" type="ORF">UXM345_LOCUS743</name>
    <name evidence="3" type="ORF">WKI299_LOCUS30291</name>
    <name evidence="4" type="ORF">XDN619_LOCUS29632</name>
</gene>
<dbReference type="EMBL" id="CAJOBF010000034">
    <property type="protein sequence ID" value="CAF3729634.1"/>
    <property type="molecule type" value="Genomic_DNA"/>
</dbReference>
<dbReference type="Proteomes" id="UP000663834">
    <property type="component" value="Unassembled WGS sequence"/>
</dbReference>
<comment type="caution">
    <text evidence="3">The sequence shown here is derived from an EMBL/GenBank/DDBJ whole genome shotgun (WGS) entry which is preliminary data.</text>
</comment>
<evidence type="ECO:0000313" key="1">
    <source>
        <dbReference type="EMBL" id="CAF1003807.1"/>
    </source>
</evidence>
<protein>
    <submittedName>
        <fullName evidence="3">Uncharacterized protein</fullName>
    </submittedName>
</protein>
<evidence type="ECO:0000313" key="5">
    <source>
        <dbReference type="EMBL" id="CAF3729634.1"/>
    </source>
</evidence>
<evidence type="ECO:0000313" key="2">
    <source>
        <dbReference type="EMBL" id="CAF1287614.1"/>
    </source>
</evidence>
<dbReference type="EMBL" id="CAJNRF010013703">
    <property type="protein sequence ID" value="CAF2151056.1"/>
    <property type="molecule type" value="Genomic_DNA"/>
</dbReference>
<dbReference type="Proteomes" id="UP000663842">
    <property type="component" value="Unassembled WGS sequence"/>
</dbReference>
<dbReference type="Proteomes" id="UP000663887">
    <property type="component" value="Unassembled WGS sequence"/>
</dbReference>
<sequence length="74" mass="8229">MITTQLKLHEIWNNNLPSSSSSLTPSSSSIIILSPSVVVSKDLDCEIEILSKDNIVQQITTATDVNHRTQYLFL</sequence>
<dbReference type="Proteomes" id="UP000663856">
    <property type="component" value="Unassembled WGS sequence"/>
</dbReference>
<dbReference type="AlphaFoldDB" id="A0A816XZX3"/>
<organism evidence="3 6">
    <name type="scientific">Rotaria magnacalcarata</name>
    <dbReference type="NCBI Taxonomy" id="392030"/>
    <lineage>
        <taxon>Eukaryota</taxon>
        <taxon>Metazoa</taxon>
        <taxon>Spiralia</taxon>
        <taxon>Gnathifera</taxon>
        <taxon>Rotifera</taxon>
        <taxon>Eurotatoria</taxon>
        <taxon>Bdelloidea</taxon>
        <taxon>Philodinida</taxon>
        <taxon>Philodinidae</taxon>
        <taxon>Rotaria</taxon>
    </lineage>
</organism>
<reference evidence="3" key="1">
    <citation type="submission" date="2021-02" db="EMBL/GenBank/DDBJ databases">
        <authorList>
            <person name="Nowell W R."/>
        </authorList>
    </citation>
    <scope>NUCLEOTIDE SEQUENCE</scope>
</reference>
<accession>A0A816XZX3</accession>
<evidence type="ECO:0000313" key="6">
    <source>
        <dbReference type="Proteomes" id="UP000663856"/>
    </source>
</evidence>
<dbReference type="Proteomes" id="UP000663855">
    <property type="component" value="Unassembled WGS sequence"/>
</dbReference>
<dbReference type="EMBL" id="CAJNOW010000632">
    <property type="protein sequence ID" value="CAF1287614.1"/>
    <property type="molecule type" value="Genomic_DNA"/>
</dbReference>
<dbReference type="EMBL" id="CAJNRG010014478">
    <property type="protein sequence ID" value="CAF2156175.1"/>
    <property type="molecule type" value="Genomic_DNA"/>
</dbReference>
<dbReference type="EMBL" id="CAJNOV010000150">
    <property type="protein sequence ID" value="CAF1003807.1"/>
    <property type="molecule type" value="Genomic_DNA"/>
</dbReference>